<evidence type="ECO:0000313" key="2">
    <source>
        <dbReference type="Proteomes" id="UP001362999"/>
    </source>
</evidence>
<dbReference type="Proteomes" id="UP001362999">
    <property type="component" value="Unassembled WGS sequence"/>
</dbReference>
<keyword evidence="2" id="KW-1185">Reference proteome</keyword>
<comment type="caution">
    <text evidence="1">The sequence shown here is derived from an EMBL/GenBank/DDBJ whole genome shotgun (WGS) entry which is preliminary data.</text>
</comment>
<accession>A0AAW0AYN3</accession>
<sequence>MASAAIPNEIGRRIAQFSSTSTLFTLTLVNRNFYTLAEILLYRLISLPFPQALLFFRTLQSKPVLGSYVRSLHLHQSGARHEGEIFRAALASMTRLRRLYIMGPVDFQCVLSSLHTSLVTLRYGLPVTNRVRQFLARHRTIRILSLYHPLGMQSPMPLDFLPNLREIEAQPDDVFTLIDGSAVHSVKFRYPVPWDVPLLHRACFESSLVPITELDCMAYQLVDFDQLDLFLPALKKLVVRPDIMWGLHESTNDYPPLVNRLVRKLARLRDLRLLVVVTPYQTCDVEPFQHAINRHITHFTHFHRFVFHTHNRCISWDDFLARRPISKIQSLNSCRGHCLPSSFQ</sequence>
<dbReference type="AlphaFoldDB" id="A0AAW0AYN3"/>
<name>A0AAW0AYN3_9AGAR</name>
<protein>
    <recommendedName>
        <fullName evidence="3">F-box domain-containing protein</fullName>
    </recommendedName>
</protein>
<evidence type="ECO:0000313" key="1">
    <source>
        <dbReference type="EMBL" id="KAK7017360.1"/>
    </source>
</evidence>
<proteinExistence type="predicted"/>
<organism evidence="1 2">
    <name type="scientific">Favolaschia claudopus</name>
    <dbReference type="NCBI Taxonomy" id="2862362"/>
    <lineage>
        <taxon>Eukaryota</taxon>
        <taxon>Fungi</taxon>
        <taxon>Dikarya</taxon>
        <taxon>Basidiomycota</taxon>
        <taxon>Agaricomycotina</taxon>
        <taxon>Agaricomycetes</taxon>
        <taxon>Agaricomycetidae</taxon>
        <taxon>Agaricales</taxon>
        <taxon>Marasmiineae</taxon>
        <taxon>Mycenaceae</taxon>
        <taxon>Favolaschia</taxon>
    </lineage>
</organism>
<evidence type="ECO:0008006" key="3">
    <source>
        <dbReference type="Google" id="ProtNLM"/>
    </source>
</evidence>
<reference evidence="1 2" key="1">
    <citation type="journal article" date="2024" name="J Genomics">
        <title>Draft genome sequencing and assembly of Favolaschia claudopus CIRM-BRFM 2984 isolated from oak limbs.</title>
        <authorList>
            <person name="Navarro D."/>
            <person name="Drula E."/>
            <person name="Chaduli D."/>
            <person name="Cazenave R."/>
            <person name="Ahrendt S."/>
            <person name="Wang J."/>
            <person name="Lipzen A."/>
            <person name="Daum C."/>
            <person name="Barry K."/>
            <person name="Grigoriev I.V."/>
            <person name="Favel A."/>
            <person name="Rosso M.N."/>
            <person name="Martin F."/>
        </authorList>
    </citation>
    <scope>NUCLEOTIDE SEQUENCE [LARGE SCALE GENOMIC DNA]</scope>
    <source>
        <strain evidence="1 2">CIRM-BRFM 2984</strain>
    </source>
</reference>
<gene>
    <name evidence="1" type="ORF">R3P38DRAFT_3320663</name>
</gene>
<dbReference type="EMBL" id="JAWWNJ010000048">
    <property type="protein sequence ID" value="KAK7017360.1"/>
    <property type="molecule type" value="Genomic_DNA"/>
</dbReference>